<protein>
    <submittedName>
        <fullName evidence="3">ClpP/crotonase-like domain-containing protein</fullName>
    </submittedName>
</protein>
<feature type="non-terminal residue" evidence="3">
    <location>
        <position position="1"/>
    </location>
</feature>
<dbReference type="InterPro" id="IPR018376">
    <property type="entry name" value="Enoyl-CoA_hyd/isom_CS"/>
</dbReference>
<dbReference type="Proteomes" id="UP001172155">
    <property type="component" value="Unassembled WGS sequence"/>
</dbReference>
<gene>
    <name evidence="3" type="ORF">B0T18DRAFT_297539</name>
</gene>
<dbReference type="PROSITE" id="PS00166">
    <property type="entry name" value="ENOYL_COA_HYDRATASE"/>
    <property type="match status" value="1"/>
</dbReference>
<accession>A0AA40ER46</accession>
<dbReference type="AlphaFoldDB" id="A0AA40ER46"/>
<dbReference type="PANTHER" id="PTHR11941">
    <property type="entry name" value="ENOYL-COA HYDRATASE-RELATED"/>
    <property type="match status" value="1"/>
</dbReference>
<evidence type="ECO:0000313" key="3">
    <source>
        <dbReference type="EMBL" id="KAK0743959.1"/>
    </source>
</evidence>
<dbReference type="EMBL" id="JAUKUD010000005">
    <property type="protein sequence ID" value="KAK0743959.1"/>
    <property type="molecule type" value="Genomic_DNA"/>
</dbReference>
<dbReference type="InterPro" id="IPR001753">
    <property type="entry name" value="Enoyl-CoA_hydra/iso"/>
</dbReference>
<keyword evidence="4" id="KW-1185">Reference proteome</keyword>
<evidence type="ECO:0000256" key="2">
    <source>
        <dbReference type="RuleBase" id="RU003707"/>
    </source>
</evidence>
<dbReference type="CDD" id="cd06558">
    <property type="entry name" value="crotonase-like"/>
    <property type="match status" value="1"/>
</dbReference>
<dbReference type="InterPro" id="IPR029045">
    <property type="entry name" value="ClpP/crotonase-like_dom_sf"/>
</dbReference>
<dbReference type="GO" id="GO:0005739">
    <property type="term" value="C:mitochondrion"/>
    <property type="evidence" value="ECO:0007669"/>
    <property type="project" value="TreeGrafter"/>
</dbReference>
<comment type="similarity">
    <text evidence="1 2">Belongs to the enoyl-CoA hydratase/isomerase family.</text>
</comment>
<dbReference type="GO" id="GO:0003824">
    <property type="term" value="F:catalytic activity"/>
    <property type="evidence" value="ECO:0007669"/>
    <property type="project" value="InterPro"/>
</dbReference>
<dbReference type="GO" id="GO:0006635">
    <property type="term" value="P:fatty acid beta-oxidation"/>
    <property type="evidence" value="ECO:0007669"/>
    <property type="project" value="TreeGrafter"/>
</dbReference>
<dbReference type="PANTHER" id="PTHR11941:SF158">
    <property type="entry name" value="ENOYL-COA HYDRATASE (AFU_ORTHOLOGUE AFUA_2G10650)"/>
    <property type="match status" value="1"/>
</dbReference>
<dbReference type="SUPFAM" id="SSF52096">
    <property type="entry name" value="ClpP/crotonase"/>
    <property type="match status" value="1"/>
</dbReference>
<dbReference type="Gene3D" id="3.90.226.10">
    <property type="entry name" value="2-enoyl-CoA Hydratase, Chain A, domain 1"/>
    <property type="match status" value="1"/>
</dbReference>
<dbReference type="Pfam" id="PF00378">
    <property type="entry name" value="ECH_1"/>
    <property type="match status" value="1"/>
</dbReference>
<name>A0AA40ER46_9PEZI</name>
<sequence length="276" mass="29175">PLPPTILLSFPAPHILLVTLNRPSRLNSLPTSHHPLLSSVWTWYDAEPTLRCAVLTGAGPRAFCAGADLVEWDATLATPPTSERNKSLFHPAGFGGLSNHPLHGPRKPLIAAVNGVCLGGGLEMAICCDVLVADGARARFGLPEVTVGVVAVAGALPRLTRIVGRQRASEMALLGRTTYTAREMERWGLVNFVVGEGKAVDEALVLAEEVVGRCSPDAVVVTKEGLRGGWEGVGPGEATQRVVEGGWAAIDGGENMKEGVGSFLARRKPVWVDCKL</sequence>
<proteinExistence type="inferred from homology"/>
<evidence type="ECO:0000256" key="1">
    <source>
        <dbReference type="ARBA" id="ARBA00005254"/>
    </source>
</evidence>
<evidence type="ECO:0000313" key="4">
    <source>
        <dbReference type="Proteomes" id="UP001172155"/>
    </source>
</evidence>
<comment type="caution">
    <text evidence="3">The sequence shown here is derived from an EMBL/GenBank/DDBJ whole genome shotgun (WGS) entry which is preliminary data.</text>
</comment>
<feature type="non-terminal residue" evidence="3">
    <location>
        <position position="276"/>
    </location>
</feature>
<organism evidence="3 4">
    <name type="scientific">Schizothecium vesticola</name>
    <dbReference type="NCBI Taxonomy" id="314040"/>
    <lineage>
        <taxon>Eukaryota</taxon>
        <taxon>Fungi</taxon>
        <taxon>Dikarya</taxon>
        <taxon>Ascomycota</taxon>
        <taxon>Pezizomycotina</taxon>
        <taxon>Sordariomycetes</taxon>
        <taxon>Sordariomycetidae</taxon>
        <taxon>Sordariales</taxon>
        <taxon>Schizotheciaceae</taxon>
        <taxon>Schizothecium</taxon>
    </lineage>
</organism>
<reference evidence="3" key="1">
    <citation type="submission" date="2023-06" db="EMBL/GenBank/DDBJ databases">
        <title>Genome-scale phylogeny and comparative genomics of the fungal order Sordariales.</title>
        <authorList>
            <consortium name="Lawrence Berkeley National Laboratory"/>
            <person name="Hensen N."/>
            <person name="Bonometti L."/>
            <person name="Westerberg I."/>
            <person name="Brannstrom I.O."/>
            <person name="Guillou S."/>
            <person name="Cros-Aarteil S."/>
            <person name="Calhoun S."/>
            <person name="Haridas S."/>
            <person name="Kuo A."/>
            <person name="Mondo S."/>
            <person name="Pangilinan J."/>
            <person name="Riley R."/>
            <person name="LaButti K."/>
            <person name="Andreopoulos B."/>
            <person name="Lipzen A."/>
            <person name="Chen C."/>
            <person name="Yanf M."/>
            <person name="Daum C."/>
            <person name="Ng V."/>
            <person name="Clum A."/>
            <person name="Steindorff A."/>
            <person name="Ohm R."/>
            <person name="Martin F."/>
            <person name="Silar P."/>
            <person name="Natvig D."/>
            <person name="Lalanne C."/>
            <person name="Gautier V."/>
            <person name="Ament-velasquez S.L."/>
            <person name="Kruys A."/>
            <person name="Hutchinson M.I."/>
            <person name="Powell A.J."/>
            <person name="Barry K."/>
            <person name="Miller A.N."/>
            <person name="Grigoriev I.V."/>
            <person name="Debuchy R."/>
            <person name="Gladieux P."/>
            <person name="Thoren M.H."/>
            <person name="Johannesson H."/>
        </authorList>
    </citation>
    <scope>NUCLEOTIDE SEQUENCE</scope>
    <source>
        <strain evidence="3">SMH3187-1</strain>
    </source>
</reference>